<dbReference type="InterPro" id="IPR053931">
    <property type="entry name" value="RapZ_C"/>
</dbReference>
<dbReference type="STRING" id="1549855.AY555_03020"/>
<evidence type="ECO:0000256" key="2">
    <source>
        <dbReference type="ARBA" id="ARBA00022840"/>
    </source>
</evidence>
<dbReference type="Pfam" id="PF22740">
    <property type="entry name" value="PapZ_C"/>
    <property type="match status" value="1"/>
</dbReference>
<dbReference type="KEGG" id="hjo:AY555_03020"/>
<dbReference type="AlphaFoldDB" id="A0A143DFG9"/>
<feature type="binding site" evidence="4">
    <location>
        <begin position="4"/>
        <end position="11"/>
    </location>
    <ligand>
        <name>ATP</name>
        <dbReference type="ChEBI" id="CHEBI:30616"/>
    </ligand>
</feature>
<feature type="domain" description="RapZ-like N-terminal" evidence="5">
    <location>
        <begin position="1"/>
        <end position="160"/>
    </location>
</feature>
<feature type="binding site" evidence="4">
    <location>
        <begin position="60"/>
        <end position="63"/>
    </location>
    <ligand>
        <name>GTP</name>
        <dbReference type="ChEBI" id="CHEBI:37565"/>
    </ligand>
</feature>
<evidence type="ECO:0000256" key="1">
    <source>
        <dbReference type="ARBA" id="ARBA00022741"/>
    </source>
</evidence>
<dbReference type="PANTHER" id="PTHR30448:SF0">
    <property type="entry name" value="RNASE ADAPTER PROTEIN RAPZ"/>
    <property type="match status" value="1"/>
</dbReference>
<dbReference type="SUPFAM" id="SSF52540">
    <property type="entry name" value="P-loop containing nucleoside triphosphate hydrolases"/>
    <property type="match status" value="1"/>
</dbReference>
<dbReference type="Gene3D" id="3.40.50.300">
    <property type="entry name" value="P-loop containing nucleotide triphosphate hydrolases"/>
    <property type="match status" value="1"/>
</dbReference>
<dbReference type="Pfam" id="PF03668">
    <property type="entry name" value="RapZ-like_N"/>
    <property type="match status" value="1"/>
</dbReference>
<dbReference type="PIRSF" id="PIRSF005052">
    <property type="entry name" value="P-loopkin"/>
    <property type="match status" value="1"/>
</dbReference>
<sequence length="303" mass="34164">MVTGLSGAGKSTALNVLEDIGYEVVDNLPLVLLDGLLGLGPGTEMQDTPRQPHFLALGIDIRTRDLDATWFRGILDGLQKRPNVDVHLLFLDADDDVLIRRFTETRRRHPTKSDLPVSDGIALERRIMAPLKAVANLVVDTSRLSHNEFRSLIEERYRTDYQSRMQVTVMSFGFKNGLPREADIILDVRFLRNPYYVDHLRTKTGEDPEVGEYVAGDPAFAPFLENVKTLFHPILPRYQSEGRSYLTIAVGCTGGQHRSVFTARQIHAWLTGQNYQPILRHRDISVLPSQSQTVQGSMKEIQS</sequence>
<dbReference type="NCBIfam" id="NF003828">
    <property type="entry name" value="PRK05416.1"/>
    <property type="match status" value="1"/>
</dbReference>
<evidence type="ECO:0000259" key="6">
    <source>
        <dbReference type="Pfam" id="PF22740"/>
    </source>
</evidence>
<name>A0A143DFG9_9PROT</name>
<keyword evidence="3 4" id="KW-0342">GTP-binding</keyword>
<proteinExistence type="inferred from homology"/>
<reference evidence="7 8" key="1">
    <citation type="submission" date="2016-02" db="EMBL/GenBank/DDBJ databases">
        <title>Complete Genome of H5569, the type strain of the newly described species Haematospirillium jordaniae.</title>
        <authorList>
            <person name="Nicholson A.C."/>
            <person name="Humrighouse B.W."/>
            <person name="Loparov V."/>
            <person name="McQuiston J.R."/>
        </authorList>
    </citation>
    <scope>NUCLEOTIDE SEQUENCE [LARGE SCALE GENOMIC DNA]</scope>
    <source>
        <strain evidence="7 8">H5569</strain>
    </source>
</reference>
<accession>A0A143DFG9</accession>
<keyword evidence="1 4" id="KW-0547">Nucleotide-binding</keyword>
<dbReference type="InterPro" id="IPR053930">
    <property type="entry name" value="RapZ-like_N"/>
</dbReference>
<dbReference type="InterPro" id="IPR005337">
    <property type="entry name" value="RapZ-like"/>
</dbReference>
<dbReference type="Proteomes" id="UP000076066">
    <property type="component" value="Chromosome"/>
</dbReference>
<dbReference type="GO" id="GO:0005525">
    <property type="term" value="F:GTP binding"/>
    <property type="evidence" value="ECO:0007669"/>
    <property type="project" value="UniProtKB-UniRule"/>
</dbReference>
<dbReference type="GO" id="GO:0005524">
    <property type="term" value="F:ATP binding"/>
    <property type="evidence" value="ECO:0007669"/>
    <property type="project" value="UniProtKB-UniRule"/>
</dbReference>
<feature type="domain" description="RapZ C-terminal" evidence="6">
    <location>
        <begin position="165"/>
        <end position="284"/>
    </location>
</feature>
<dbReference type="EMBL" id="CP014525">
    <property type="protein sequence ID" value="AMW35504.1"/>
    <property type="molecule type" value="Genomic_DNA"/>
</dbReference>
<evidence type="ECO:0000256" key="3">
    <source>
        <dbReference type="ARBA" id="ARBA00023134"/>
    </source>
</evidence>
<keyword evidence="2 4" id="KW-0067">ATP-binding</keyword>
<keyword evidence="8" id="KW-1185">Reference proteome</keyword>
<evidence type="ECO:0000259" key="5">
    <source>
        <dbReference type="Pfam" id="PF03668"/>
    </source>
</evidence>
<gene>
    <name evidence="7" type="ORF">AY555_03020</name>
</gene>
<evidence type="ECO:0000256" key="4">
    <source>
        <dbReference type="HAMAP-Rule" id="MF_00636"/>
    </source>
</evidence>
<evidence type="ECO:0000313" key="8">
    <source>
        <dbReference type="Proteomes" id="UP000076066"/>
    </source>
</evidence>
<protein>
    <submittedName>
        <fullName evidence="7">Uncharacterized protein</fullName>
    </submittedName>
</protein>
<evidence type="ECO:0000313" key="7">
    <source>
        <dbReference type="EMBL" id="AMW35504.1"/>
    </source>
</evidence>
<dbReference type="InterPro" id="IPR027417">
    <property type="entry name" value="P-loop_NTPase"/>
</dbReference>
<organism evidence="7 8">
    <name type="scientific">Haematospirillum jordaniae</name>
    <dbReference type="NCBI Taxonomy" id="1549855"/>
    <lineage>
        <taxon>Bacteria</taxon>
        <taxon>Pseudomonadati</taxon>
        <taxon>Pseudomonadota</taxon>
        <taxon>Alphaproteobacteria</taxon>
        <taxon>Rhodospirillales</taxon>
        <taxon>Novispirillaceae</taxon>
        <taxon>Haematospirillum</taxon>
    </lineage>
</organism>
<dbReference type="HAMAP" id="MF_00636">
    <property type="entry name" value="RapZ_like"/>
    <property type="match status" value="1"/>
</dbReference>
<dbReference type="PANTHER" id="PTHR30448">
    <property type="entry name" value="RNASE ADAPTER PROTEIN RAPZ"/>
    <property type="match status" value="1"/>
</dbReference>